<evidence type="ECO:0000259" key="7">
    <source>
        <dbReference type="Pfam" id="PF01435"/>
    </source>
</evidence>
<keyword evidence="1 6" id="KW-0645">Protease</keyword>
<name>A0A1Q3E8E3_LENED</name>
<dbReference type="STRING" id="5353.A0A1Q3E8E3"/>
<keyword evidence="9" id="KW-1185">Reference proteome</keyword>
<evidence type="ECO:0000256" key="5">
    <source>
        <dbReference type="ARBA" id="ARBA00023049"/>
    </source>
</evidence>
<dbReference type="EMBL" id="BDGU01000149">
    <property type="protein sequence ID" value="GAW03517.1"/>
    <property type="molecule type" value="Genomic_DNA"/>
</dbReference>
<reference evidence="8 9" key="1">
    <citation type="submission" date="2016-08" db="EMBL/GenBank/DDBJ databases">
        <authorList>
            <consortium name="Lentinula edodes genome sequencing consortium"/>
            <person name="Sakamoto Y."/>
            <person name="Nakade K."/>
            <person name="Sato S."/>
            <person name="Yoshida Y."/>
            <person name="Miyazaki K."/>
            <person name="Natsume S."/>
            <person name="Konno N."/>
        </authorList>
    </citation>
    <scope>NUCLEOTIDE SEQUENCE [LARGE SCALE GENOMIC DNA]</scope>
    <source>
        <strain evidence="8 9">NBRC 111202</strain>
    </source>
</reference>
<evidence type="ECO:0000313" key="8">
    <source>
        <dbReference type="EMBL" id="GAW03517.1"/>
    </source>
</evidence>
<dbReference type="PANTHER" id="PTHR22726:SF1">
    <property type="entry name" value="METALLOENDOPEPTIDASE OMA1, MITOCHONDRIAL"/>
    <property type="match status" value="1"/>
</dbReference>
<keyword evidence="2" id="KW-0479">Metal-binding</keyword>
<evidence type="ECO:0000256" key="4">
    <source>
        <dbReference type="ARBA" id="ARBA00022833"/>
    </source>
</evidence>
<dbReference type="GO" id="GO:0004222">
    <property type="term" value="F:metalloendopeptidase activity"/>
    <property type="evidence" value="ECO:0007669"/>
    <property type="project" value="InterPro"/>
</dbReference>
<dbReference type="GO" id="GO:0046872">
    <property type="term" value="F:metal ion binding"/>
    <property type="evidence" value="ECO:0007669"/>
    <property type="project" value="UniProtKB-KW"/>
</dbReference>
<feature type="domain" description="Peptidase M48" evidence="7">
    <location>
        <begin position="193"/>
        <end position="355"/>
    </location>
</feature>
<sequence>MLRCIWSRNFRPSLLRNLGVRNSLNTYYFHSSTFRQASPPPRYIRFSSPNPNPGPGRGNGKNFFEDRAWPVKVGAGLTGVGVIYYVSCLEQVPETGRWRFISVSPKTEVQVGQFALQQTLAQFQGRILPDEHPVTMHVKRVVQTVLDASQLGVVRGYSQPQPHFSSNDFADDDTWSSSSSSSSIKSSPATIASAGKEWTVIVVDDRKIVNAAATPGAVIVFTGILPICKDEQGLAAVLSHEIGHVVARHAAERLSSQTIATALTLFLSALGLDFGISALLNKLLLELPNSRLQEREADLIGLRLMSKACYDPKASPAMFTRLGQLQSQASRGGFSSPEFFNTHPSSESRVREIESHLGEGYALIAANPACAELQERVQAFKESVRLKNAFDLGPRLGQSHNHIHDEEEVWR</sequence>
<dbReference type="AlphaFoldDB" id="A0A1Q3E8E3"/>
<keyword evidence="5 6" id="KW-0482">Metalloprotease</keyword>
<proteinExistence type="inferred from homology"/>
<organism evidence="8 9">
    <name type="scientific">Lentinula edodes</name>
    <name type="common">Shiitake mushroom</name>
    <name type="synonym">Lentinus edodes</name>
    <dbReference type="NCBI Taxonomy" id="5353"/>
    <lineage>
        <taxon>Eukaryota</taxon>
        <taxon>Fungi</taxon>
        <taxon>Dikarya</taxon>
        <taxon>Basidiomycota</taxon>
        <taxon>Agaricomycotina</taxon>
        <taxon>Agaricomycetes</taxon>
        <taxon>Agaricomycetidae</taxon>
        <taxon>Agaricales</taxon>
        <taxon>Marasmiineae</taxon>
        <taxon>Omphalotaceae</taxon>
        <taxon>Lentinula</taxon>
    </lineage>
</organism>
<reference evidence="8 9" key="2">
    <citation type="submission" date="2017-02" db="EMBL/GenBank/DDBJ databases">
        <title>A genome survey and senescence transcriptome analysis in Lentinula edodes.</title>
        <authorList>
            <person name="Sakamoto Y."/>
            <person name="Nakade K."/>
            <person name="Sato S."/>
            <person name="Yoshida Y."/>
            <person name="Miyazaki K."/>
            <person name="Natsume S."/>
            <person name="Konno N."/>
        </authorList>
    </citation>
    <scope>NUCLEOTIDE SEQUENCE [LARGE SCALE GENOMIC DNA]</scope>
    <source>
        <strain evidence="8 9">NBRC 111202</strain>
    </source>
</reference>
<dbReference type="GO" id="GO:0006515">
    <property type="term" value="P:protein quality control for misfolded or incompletely synthesized proteins"/>
    <property type="evidence" value="ECO:0007669"/>
    <property type="project" value="TreeGrafter"/>
</dbReference>
<dbReference type="Proteomes" id="UP000188533">
    <property type="component" value="Unassembled WGS sequence"/>
</dbReference>
<evidence type="ECO:0000256" key="1">
    <source>
        <dbReference type="ARBA" id="ARBA00022670"/>
    </source>
</evidence>
<evidence type="ECO:0000313" key="9">
    <source>
        <dbReference type="Proteomes" id="UP000188533"/>
    </source>
</evidence>
<evidence type="ECO:0000256" key="3">
    <source>
        <dbReference type="ARBA" id="ARBA00022801"/>
    </source>
</evidence>
<dbReference type="Gene3D" id="3.30.2010.10">
    <property type="entry name" value="Metalloproteases ('zincins'), catalytic domain"/>
    <property type="match status" value="1"/>
</dbReference>
<dbReference type="PANTHER" id="PTHR22726">
    <property type="entry name" value="METALLOENDOPEPTIDASE OMA1"/>
    <property type="match status" value="1"/>
</dbReference>
<protein>
    <submittedName>
        <fullName evidence="8">Peptidase m48 family protein</fullName>
    </submittedName>
</protein>
<dbReference type="Pfam" id="PF01435">
    <property type="entry name" value="Peptidase_M48"/>
    <property type="match status" value="1"/>
</dbReference>
<keyword evidence="3 6" id="KW-0378">Hydrolase</keyword>
<dbReference type="InterPro" id="IPR001915">
    <property type="entry name" value="Peptidase_M48"/>
</dbReference>
<keyword evidence="4 6" id="KW-0862">Zinc</keyword>
<gene>
    <name evidence="8" type="ORF">LENED_005247</name>
</gene>
<accession>A0A1Q3E8E3</accession>
<dbReference type="GO" id="GO:0034982">
    <property type="term" value="P:mitochondrial protein processing"/>
    <property type="evidence" value="ECO:0007669"/>
    <property type="project" value="TreeGrafter"/>
</dbReference>
<evidence type="ECO:0000256" key="6">
    <source>
        <dbReference type="RuleBase" id="RU003983"/>
    </source>
</evidence>
<dbReference type="GO" id="GO:0005743">
    <property type="term" value="C:mitochondrial inner membrane"/>
    <property type="evidence" value="ECO:0007669"/>
    <property type="project" value="TreeGrafter"/>
</dbReference>
<dbReference type="CDD" id="cd07331">
    <property type="entry name" value="M48C_Oma1_like"/>
    <property type="match status" value="1"/>
</dbReference>
<comment type="similarity">
    <text evidence="6">Belongs to the peptidase M48 family.</text>
</comment>
<comment type="cofactor">
    <cofactor evidence="6">
        <name>Zn(2+)</name>
        <dbReference type="ChEBI" id="CHEBI:29105"/>
    </cofactor>
    <text evidence="6">Binds 1 zinc ion per subunit.</text>
</comment>
<dbReference type="InterPro" id="IPR051156">
    <property type="entry name" value="Mito/Outer_Membr_Metalloprot"/>
</dbReference>
<comment type="caution">
    <text evidence="8">The sequence shown here is derived from an EMBL/GenBank/DDBJ whole genome shotgun (WGS) entry which is preliminary data.</text>
</comment>
<evidence type="ECO:0000256" key="2">
    <source>
        <dbReference type="ARBA" id="ARBA00022723"/>
    </source>
</evidence>